<reference evidence="2 3" key="1">
    <citation type="submission" date="2019-02" db="EMBL/GenBank/DDBJ databases">
        <title>Deep-cultivation of Planctomycetes and their phenomic and genomic characterization uncovers novel biology.</title>
        <authorList>
            <person name="Wiegand S."/>
            <person name="Jogler M."/>
            <person name="Boedeker C."/>
            <person name="Pinto D."/>
            <person name="Vollmers J."/>
            <person name="Rivas-Marin E."/>
            <person name="Kohn T."/>
            <person name="Peeters S.H."/>
            <person name="Heuer A."/>
            <person name="Rast P."/>
            <person name="Oberbeckmann S."/>
            <person name="Bunk B."/>
            <person name="Jeske O."/>
            <person name="Meyerdierks A."/>
            <person name="Storesund J.E."/>
            <person name="Kallscheuer N."/>
            <person name="Luecker S."/>
            <person name="Lage O.M."/>
            <person name="Pohl T."/>
            <person name="Merkel B.J."/>
            <person name="Hornburger P."/>
            <person name="Mueller R.-W."/>
            <person name="Bruemmer F."/>
            <person name="Labrenz M."/>
            <person name="Spormann A.M."/>
            <person name="Op den Camp H."/>
            <person name="Overmann J."/>
            <person name="Amann R."/>
            <person name="Jetten M.S.M."/>
            <person name="Mascher T."/>
            <person name="Medema M.H."/>
            <person name="Devos D.P."/>
            <person name="Kaster A.-K."/>
            <person name="Ovreas L."/>
            <person name="Rohde M."/>
            <person name="Galperin M.Y."/>
            <person name="Jogler C."/>
        </authorList>
    </citation>
    <scope>NUCLEOTIDE SEQUENCE [LARGE SCALE GENOMIC DNA]</scope>
    <source>
        <strain evidence="2 3">Pla85_3_4</strain>
    </source>
</reference>
<evidence type="ECO:0000256" key="1">
    <source>
        <dbReference type="SAM" id="MobiDB-lite"/>
    </source>
</evidence>
<evidence type="ECO:0000313" key="2">
    <source>
        <dbReference type="EMBL" id="QDU95322.1"/>
    </source>
</evidence>
<dbReference type="AlphaFoldDB" id="A0A518DU05"/>
<feature type="compositionally biased region" description="Basic and acidic residues" evidence="1">
    <location>
        <begin position="225"/>
        <end position="241"/>
    </location>
</feature>
<dbReference type="Proteomes" id="UP000317648">
    <property type="component" value="Chromosome"/>
</dbReference>
<evidence type="ECO:0000313" key="3">
    <source>
        <dbReference type="Proteomes" id="UP000317648"/>
    </source>
</evidence>
<keyword evidence="3" id="KW-1185">Reference proteome</keyword>
<dbReference type="PROSITE" id="PS51257">
    <property type="entry name" value="PROKAR_LIPOPROTEIN"/>
    <property type="match status" value="1"/>
</dbReference>
<evidence type="ECO:0008006" key="4">
    <source>
        <dbReference type="Google" id="ProtNLM"/>
    </source>
</evidence>
<dbReference type="KEGG" id="lcre:Pla8534_31370"/>
<name>A0A518DU05_9BACT</name>
<accession>A0A518DU05</accession>
<proteinExistence type="predicted"/>
<feature type="compositionally biased region" description="Polar residues" evidence="1">
    <location>
        <begin position="314"/>
        <end position="351"/>
    </location>
</feature>
<dbReference type="Pfam" id="PF07087">
    <property type="entry name" value="DUF1353"/>
    <property type="match status" value="1"/>
</dbReference>
<dbReference type="EMBL" id="CP036433">
    <property type="protein sequence ID" value="QDU95322.1"/>
    <property type="molecule type" value="Genomic_DNA"/>
</dbReference>
<sequence>MGMRLVLLGLCVLAASGCQPSDVQQTAASLEAMGRFEGDVIASWDADGRNMTLREAFAFVDSKERRWLAPAGSVVNGASIPAAFWTVIGGPFEGKYRNASVVHDVGCEEMTQTWEDVHRMFYEACRSGGVDENTAKVLYYAVYHFGPRWKVQTETVVENQVNANGQMVEQPVDVQTVVRLDPPPPTVEEIAQVNEFISEEDPQLATIETVRRDTLHCHCGKLKDGHTHSHDHDHDHARPEKGVVSLQTEALPIGGKEPQRLPEVDTSSHSPLLKKFEGRGRWARGGFAQFNGSGRSRYSGHDRSPAGGQERTHFSGQDRTQFSSQERTHFSGQERTQFSSQDRSQFGSQEGSPYGQRSGRSFDRDNGGAQATLAPPQMPQQQVALPAITPEETQWATTVVQQYLEKESSKVRPADYQVERLRYGYRVLVQFIHQAEDGEAYTYAGGSTSIRLNPQGQIMEMINGS</sequence>
<feature type="region of interest" description="Disordered" evidence="1">
    <location>
        <begin position="225"/>
        <end position="244"/>
    </location>
</feature>
<feature type="region of interest" description="Disordered" evidence="1">
    <location>
        <begin position="252"/>
        <end position="381"/>
    </location>
</feature>
<gene>
    <name evidence="2" type="ORF">Pla8534_31370</name>
</gene>
<dbReference type="InterPro" id="IPR010767">
    <property type="entry name" value="Phage_CGC-2007_Cje0229"/>
</dbReference>
<protein>
    <recommendedName>
        <fullName evidence="4">DUF1353 domain-containing protein</fullName>
    </recommendedName>
</protein>
<organism evidence="2 3">
    <name type="scientific">Lignipirellula cremea</name>
    <dbReference type="NCBI Taxonomy" id="2528010"/>
    <lineage>
        <taxon>Bacteria</taxon>
        <taxon>Pseudomonadati</taxon>
        <taxon>Planctomycetota</taxon>
        <taxon>Planctomycetia</taxon>
        <taxon>Pirellulales</taxon>
        <taxon>Pirellulaceae</taxon>
        <taxon>Lignipirellula</taxon>
    </lineage>
</organism>